<evidence type="ECO:0000256" key="3">
    <source>
        <dbReference type="ARBA" id="ARBA00022692"/>
    </source>
</evidence>
<evidence type="ECO:0000256" key="1">
    <source>
        <dbReference type="ARBA" id="ARBA00004651"/>
    </source>
</evidence>
<keyword evidence="2" id="KW-1003">Cell membrane</keyword>
<dbReference type="GO" id="GO:0005886">
    <property type="term" value="C:plasma membrane"/>
    <property type="evidence" value="ECO:0007669"/>
    <property type="project" value="UniProtKB-SubCell"/>
</dbReference>
<feature type="transmembrane region" description="Helical" evidence="6">
    <location>
        <begin position="35"/>
        <end position="59"/>
    </location>
</feature>
<feature type="transmembrane region" description="Helical" evidence="6">
    <location>
        <begin position="9"/>
        <end position="29"/>
    </location>
</feature>
<evidence type="ECO:0000256" key="2">
    <source>
        <dbReference type="ARBA" id="ARBA00022475"/>
    </source>
</evidence>
<comment type="caution">
    <text evidence="7">The sequence shown here is derived from an EMBL/GenBank/DDBJ whole genome shotgun (WGS) entry which is preliminary data.</text>
</comment>
<dbReference type="RefSeq" id="WP_130968107.1">
    <property type="nucleotide sequence ID" value="NZ_SIXI01000004.1"/>
</dbReference>
<evidence type="ECO:0000313" key="7">
    <source>
        <dbReference type="EMBL" id="TBO30113.1"/>
    </source>
</evidence>
<sequence length="135" mass="14485">MTPAGKIHPLLRPAVLLEVALIVATWWLADLAVKAWHLPVPAGVLGLLALSALLLSGLLPHQRIAQGAQALLGDMLLLFIPPLMALVNHPELLSDLGVRLAVAVVVGTLCVMACVGWVVQQCVRLEARRHERRAP</sequence>
<comment type="subcellular location">
    <subcellularLocation>
        <location evidence="1">Cell membrane</location>
        <topology evidence="1">Multi-pass membrane protein</topology>
    </subcellularLocation>
</comment>
<accession>A0A4Q9GWZ1</accession>
<dbReference type="AlphaFoldDB" id="A0A4Q9GWZ1"/>
<evidence type="ECO:0000313" key="8">
    <source>
        <dbReference type="Proteomes" id="UP000292120"/>
    </source>
</evidence>
<dbReference type="OrthoDB" id="194658at2"/>
<dbReference type="InterPro" id="IPR005538">
    <property type="entry name" value="LrgA/CidA"/>
</dbReference>
<feature type="transmembrane region" description="Helical" evidence="6">
    <location>
        <begin position="71"/>
        <end position="88"/>
    </location>
</feature>
<feature type="transmembrane region" description="Helical" evidence="6">
    <location>
        <begin position="100"/>
        <end position="119"/>
    </location>
</feature>
<proteinExistence type="predicted"/>
<dbReference type="PANTHER" id="PTHR33931">
    <property type="entry name" value="HOLIN-LIKE PROTEIN CIDA-RELATED"/>
    <property type="match status" value="1"/>
</dbReference>
<evidence type="ECO:0000256" key="6">
    <source>
        <dbReference type="SAM" id="Phobius"/>
    </source>
</evidence>
<keyword evidence="5 6" id="KW-0472">Membrane</keyword>
<gene>
    <name evidence="7" type="ORF">EYS42_10420</name>
</gene>
<reference evidence="7 8" key="1">
    <citation type="submission" date="2019-02" db="EMBL/GenBank/DDBJ databases">
        <title>Aquabacterium sp. strain KMB7.</title>
        <authorList>
            <person name="Chen W.-M."/>
        </authorList>
    </citation>
    <scope>NUCLEOTIDE SEQUENCE [LARGE SCALE GENOMIC DNA]</scope>
    <source>
        <strain evidence="7 8">KMB7</strain>
    </source>
</reference>
<name>A0A4Q9GWZ1_9BURK</name>
<evidence type="ECO:0000256" key="5">
    <source>
        <dbReference type="ARBA" id="ARBA00023136"/>
    </source>
</evidence>
<organism evidence="7 8">
    <name type="scientific">Aquabacterium lacunae</name>
    <dbReference type="NCBI Taxonomy" id="2528630"/>
    <lineage>
        <taxon>Bacteria</taxon>
        <taxon>Pseudomonadati</taxon>
        <taxon>Pseudomonadota</taxon>
        <taxon>Betaproteobacteria</taxon>
        <taxon>Burkholderiales</taxon>
        <taxon>Aquabacterium</taxon>
    </lineage>
</organism>
<keyword evidence="8" id="KW-1185">Reference proteome</keyword>
<evidence type="ECO:0000256" key="4">
    <source>
        <dbReference type="ARBA" id="ARBA00022989"/>
    </source>
</evidence>
<protein>
    <submittedName>
        <fullName evidence="7">CidA/LrgA family protein</fullName>
    </submittedName>
</protein>
<keyword evidence="3 6" id="KW-0812">Transmembrane</keyword>
<dbReference type="Pfam" id="PF03788">
    <property type="entry name" value="LrgA"/>
    <property type="match status" value="1"/>
</dbReference>
<dbReference type="Proteomes" id="UP000292120">
    <property type="component" value="Unassembled WGS sequence"/>
</dbReference>
<keyword evidence="4 6" id="KW-1133">Transmembrane helix</keyword>
<dbReference type="PANTHER" id="PTHR33931:SF2">
    <property type="entry name" value="HOLIN-LIKE PROTEIN CIDA"/>
    <property type="match status" value="1"/>
</dbReference>
<dbReference type="EMBL" id="SIXI01000004">
    <property type="protein sequence ID" value="TBO30113.1"/>
    <property type="molecule type" value="Genomic_DNA"/>
</dbReference>